<reference evidence="1" key="2">
    <citation type="submission" date="2020-09" db="EMBL/GenBank/DDBJ databases">
        <authorList>
            <person name="Sun Q."/>
            <person name="Ohkuma M."/>
        </authorList>
    </citation>
    <scope>NUCLEOTIDE SEQUENCE</scope>
    <source>
        <strain evidence="1">JCM 4815</strain>
    </source>
</reference>
<name>A0A918QB35_9ACTN</name>
<evidence type="ECO:0000313" key="2">
    <source>
        <dbReference type="Proteomes" id="UP000622166"/>
    </source>
</evidence>
<sequence>MTVLTANDVRTATDILSRLTEYLRDTPDPGQVLTLMEPLLDEYTGLPIQLGDTLRAFARAVLDHPDTPHSAALHTLIAELRTAAWQQTDQYDLHYTLDELKALLATAPEPEGCSCR</sequence>
<comment type="caution">
    <text evidence="1">The sequence shown here is derived from an EMBL/GenBank/DDBJ whole genome shotgun (WGS) entry which is preliminary data.</text>
</comment>
<proteinExistence type="predicted"/>
<accession>A0A918QB35</accession>
<gene>
    <name evidence="1" type="ORF">GCM10010365_71510</name>
</gene>
<evidence type="ECO:0000313" key="1">
    <source>
        <dbReference type="EMBL" id="GGZ40454.1"/>
    </source>
</evidence>
<dbReference type="EMBL" id="BMVW01000024">
    <property type="protein sequence ID" value="GGZ40454.1"/>
    <property type="molecule type" value="Genomic_DNA"/>
</dbReference>
<organism evidence="1 2">
    <name type="scientific">Streptomyces poonensis</name>
    <dbReference type="NCBI Taxonomy" id="68255"/>
    <lineage>
        <taxon>Bacteria</taxon>
        <taxon>Bacillati</taxon>
        <taxon>Actinomycetota</taxon>
        <taxon>Actinomycetes</taxon>
        <taxon>Kitasatosporales</taxon>
        <taxon>Streptomycetaceae</taxon>
        <taxon>Streptomyces</taxon>
    </lineage>
</organism>
<keyword evidence="2" id="KW-1185">Reference proteome</keyword>
<reference evidence="1" key="1">
    <citation type="journal article" date="2014" name="Int. J. Syst. Evol. Microbiol.">
        <title>Complete genome sequence of Corynebacterium casei LMG S-19264T (=DSM 44701T), isolated from a smear-ripened cheese.</title>
        <authorList>
            <consortium name="US DOE Joint Genome Institute (JGI-PGF)"/>
            <person name="Walter F."/>
            <person name="Albersmeier A."/>
            <person name="Kalinowski J."/>
            <person name="Ruckert C."/>
        </authorList>
    </citation>
    <scope>NUCLEOTIDE SEQUENCE</scope>
    <source>
        <strain evidence="1">JCM 4815</strain>
    </source>
</reference>
<dbReference type="AlphaFoldDB" id="A0A918QB35"/>
<protein>
    <submittedName>
        <fullName evidence="1">Uncharacterized protein</fullName>
    </submittedName>
</protein>
<dbReference type="Proteomes" id="UP000622166">
    <property type="component" value="Unassembled WGS sequence"/>
</dbReference>